<comment type="caution">
    <text evidence="1">The sequence shown here is derived from an EMBL/GenBank/DDBJ whole genome shotgun (WGS) entry which is preliminary data.</text>
</comment>
<dbReference type="Proteomes" id="UP000559182">
    <property type="component" value="Unassembled WGS sequence"/>
</dbReference>
<dbReference type="RefSeq" id="WP_183322511.1">
    <property type="nucleotide sequence ID" value="NZ_JACHVQ010000004.1"/>
</dbReference>
<dbReference type="EMBL" id="JACHVQ010000004">
    <property type="protein sequence ID" value="MBB2894057.1"/>
    <property type="molecule type" value="Genomic_DNA"/>
</dbReference>
<keyword evidence="2" id="KW-1185">Reference proteome</keyword>
<accession>A0A839NA05</accession>
<evidence type="ECO:0000313" key="1">
    <source>
        <dbReference type="EMBL" id="MBB2894057.1"/>
    </source>
</evidence>
<proteinExistence type="predicted"/>
<protein>
    <submittedName>
        <fullName evidence="1">Uncharacterized protein</fullName>
    </submittedName>
</protein>
<evidence type="ECO:0000313" key="2">
    <source>
        <dbReference type="Proteomes" id="UP000559182"/>
    </source>
</evidence>
<gene>
    <name evidence="1" type="ORF">FHU39_004093</name>
</gene>
<reference evidence="1 2" key="1">
    <citation type="submission" date="2020-08" db="EMBL/GenBank/DDBJ databases">
        <title>Sequencing the genomes of 1000 actinobacteria strains.</title>
        <authorList>
            <person name="Klenk H.-P."/>
        </authorList>
    </citation>
    <scope>NUCLEOTIDE SEQUENCE [LARGE SCALE GENOMIC DNA]</scope>
    <source>
        <strain evidence="1 2">DSM 105369</strain>
    </source>
</reference>
<sequence>MSWISVSGTISGERDNPWRAYLIDPQPLSPGAAVMEIAEYVADDGTWSLMLCTNSRYEIVIRSTGHPWSPDRRVGSIVIDTGDTDVSDVEIPISMAAPNGTDDRPGPSRN</sequence>
<dbReference type="AlphaFoldDB" id="A0A839NA05"/>
<organism evidence="1 2">
    <name type="scientific">Flexivirga oryzae</name>
    <dbReference type="NCBI Taxonomy" id="1794944"/>
    <lineage>
        <taxon>Bacteria</taxon>
        <taxon>Bacillati</taxon>
        <taxon>Actinomycetota</taxon>
        <taxon>Actinomycetes</taxon>
        <taxon>Micrococcales</taxon>
        <taxon>Dermacoccaceae</taxon>
        <taxon>Flexivirga</taxon>
    </lineage>
</organism>
<name>A0A839NA05_9MICO</name>